<dbReference type="AlphaFoldDB" id="A0A0G4GYJ7"/>
<proteinExistence type="predicted"/>
<gene>
    <name evidence="2" type="ORF">Vbra_1098</name>
</gene>
<name>A0A0G4GYJ7_VITBC</name>
<dbReference type="VEuPathDB" id="CryptoDB:Vbra_1098"/>
<keyword evidence="3" id="KW-1185">Reference proteome</keyword>
<dbReference type="EMBL" id="CDMY01000879">
    <property type="protein sequence ID" value="CEM36203.1"/>
    <property type="molecule type" value="Genomic_DNA"/>
</dbReference>
<dbReference type="PhylomeDB" id="A0A0G4GYJ7"/>
<dbReference type="InParanoid" id="A0A0G4GYJ7"/>
<dbReference type="Proteomes" id="UP000041254">
    <property type="component" value="Unassembled WGS sequence"/>
</dbReference>
<protein>
    <submittedName>
        <fullName evidence="2">Uncharacterized protein</fullName>
    </submittedName>
</protein>
<accession>A0A0G4GYJ7</accession>
<evidence type="ECO:0000256" key="1">
    <source>
        <dbReference type="SAM" id="MobiDB-lite"/>
    </source>
</evidence>
<organism evidence="2 3">
    <name type="scientific">Vitrella brassicaformis (strain CCMP3155)</name>
    <dbReference type="NCBI Taxonomy" id="1169540"/>
    <lineage>
        <taxon>Eukaryota</taxon>
        <taxon>Sar</taxon>
        <taxon>Alveolata</taxon>
        <taxon>Colpodellida</taxon>
        <taxon>Vitrellaceae</taxon>
        <taxon>Vitrella</taxon>
    </lineage>
</organism>
<feature type="region of interest" description="Disordered" evidence="1">
    <location>
        <begin position="128"/>
        <end position="165"/>
    </location>
</feature>
<reference evidence="2 3" key="1">
    <citation type="submission" date="2014-11" db="EMBL/GenBank/DDBJ databases">
        <authorList>
            <person name="Zhu J."/>
            <person name="Qi W."/>
            <person name="Song R."/>
        </authorList>
    </citation>
    <scope>NUCLEOTIDE SEQUENCE [LARGE SCALE GENOMIC DNA]</scope>
</reference>
<evidence type="ECO:0000313" key="3">
    <source>
        <dbReference type="Proteomes" id="UP000041254"/>
    </source>
</evidence>
<evidence type="ECO:0000313" key="2">
    <source>
        <dbReference type="EMBL" id="CEM36203.1"/>
    </source>
</evidence>
<sequence length="165" mass="18216">MGTPLASRAAHVKLPLLEEVKGVLNEAHLYREKVREVMRLTSCSFREDDPTKTHVNANPASKGHKVPLETLQELLIQGEKLAISVPERQFLRNQLNETTASEEITRMAEDEENLPLRVKLHLPTRDEEVDAPAPAVPKAKAKAKGPKAKALARPTQDQGCCGCGR</sequence>